<gene>
    <name evidence="1" type="ORF">Tci_035561</name>
</gene>
<reference evidence="1" key="1">
    <citation type="journal article" date="2019" name="Sci. Rep.">
        <title>Draft genome of Tanacetum cinerariifolium, the natural source of mosquito coil.</title>
        <authorList>
            <person name="Yamashiro T."/>
            <person name="Shiraishi A."/>
            <person name="Satake H."/>
            <person name="Nakayama K."/>
        </authorList>
    </citation>
    <scope>NUCLEOTIDE SEQUENCE</scope>
</reference>
<proteinExistence type="predicted"/>
<sequence>MCSLGIEWIVRFSSIYRLRISWIPIGIVVAVLKVDGSSHFPSCAYVIELLHLDYCFVRLVDGSMVLKVRRKGYERHRQVKDLEFFDCPGPRQGVEELTEQRVKRIASINTRLNIKKLDGNIVQKHRGSKQVGFKQLSPGVETGVHGVHDEKNVWFEVKLQGAQRDHKAEVFQSSIQQCMKRWVAKHLGVAGIQQQNGLVNKTNVTLFAKTHVDMLGFFGLLASIKQEMLDPVKVKCIFLRYRKCIVGNKLWRLDDVTSKLVLYRNMGFNESEEYKKTFFGSDVASSQEVQTQDLIYYHLASDREQHSTHELFSYREDSNEAASAVAEPKKIYAHDLLIFNNTVACKVIFKWKAGLKDDIDAQSDVYVLGNGCKKYSDDNDVYYWKYTPGKFVHLFLYIDDMVFLADARLRFGLPRVCWIKQREMYLTLLEGHSILSLKGSLLGDCDVEKNGKWSYIYAVGSQEYQMVCTRHDIASADVCMLDEFDRGLQTNIQVLWILTTPWALSTTEAAYMTLTKAANEAIWLKGLAIESGFELKIVAGIATSALLKAILSLRFQHWLKLLRIEEG</sequence>
<accession>A0A6L2LP64</accession>
<protein>
    <submittedName>
        <fullName evidence="1">Zinc finger, CCHC-type</fullName>
    </submittedName>
</protein>
<dbReference type="AlphaFoldDB" id="A0A6L2LP64"/>
<evidence type="ECO:0000313" key="1">
    <source>
        <dbReference type="EMBL" id="GEU63583.1"/>
    </source>
</evidence>
<comment type="caution">
    <text evidence="1">The sequence shown here is derived from an EMBL/GenBank/DDBJ whole genome shotgun (WGS) entry which is preliminary data.</text>
</comment>
<name>A0A6L2LP64_TANCI</name>
<organism evidence="1">
    <name type="scientific">Tanacetum cinerariifolium</name>
    <name type="common">Dalmatian daisy</name>
    <name type="synonym">Chrysanthemum cinerariifolium</name>
    <dbReference type="NCBI Taxonomy" id="118510"/>
    <lineage>
        <taxon>Eukaryota</taxon>
        <taxon>Viridiplantae</taxon>
        <taxon>Streptophyta</taxon>
        <taxon>Embryophyta</taxon>
        <taxon>Tracheophyta</taxon>
        <taxon>Spermatophyta</taxon>
        <taxon>Magnoliopsida</taxon>
        <taxon>eudicotyledons</taxon>
        <taxon>Gunneridae</taxon>
        <taxon>Pentapetalae</taxon>
        <taxon>asterids</taxon>
        <taxon>campanulids</taxon>
        <taxon>Asterales</taxon>
        <taxon>Asteraceae</taxon>
        <taxon>Asteroideae</taxon>
        <taxon>Anthemideae</taxon>
        <taxon>Anthemidinae</taxon>
        <taxon>Tanacetum</taxon>
    </lineage>
</organism>
<dbReference type="EMBL" id="BKCJ010004872">
    <property type="protein sequence ID" value="GEU63583.1"/>
    <property type="molecule type" value="Genomic_DNA"/>
</dbReference>